<reference evidence="2 3" key="1">
    <citation type="journal article" date="2019" name="Gigascience">
        <title>Whole-genome sequence of the oriental lung fluke Paragonimus westermani.</title>
        <authorList>
            <person name="Oey H."/>
            <person name="Zakrzewski M."/>
            <person name="Narain K."/>
            <person name="Devi K.R."/>
            <person name="Agatsuma T."/>
            <person name="Nawaratna S."/>
            <person name="Gobert G.N."/>
            <person name="Jones M.K."/>
            <person name="Ragan M.A."/>
            <person name="McManus D.P."/>
            <person name="Krause L."/>
        </authorList>
    </citation>
    <scope>NUCLEOTIDE SEQUENCE [LARGE SCALE GENOMIC DNA]</scope>
    <source>
        <strain evidence="2 3">IND2009</strain>
    </source>
</reference>
<organism evidence="2 3">
    <name type="scientific">Paragonimus westermani</name>
    <dbReference type="NCBI Taxonomy" id="34504"/>
    <lineage>
        <taxon>Eukaryota</taxon>
        <taxon>Metazoa</taxon>
        <taxon>Spiralia</taxon>
        <taxon>Lophotrochozoa</taxon>
        <taxon>Platyhelminthes</taxon>
        <taxon>Trematoda</taxon>
        <taxon>Digenea</taxon>
        <taxon>Plagiorchiida</taxon>
        <taxon>Troglotremata</taxon>
        <taxon>Troglotrematidae</taxon>
        <taxon>Paragonimus</taxon>
    </lineage>
</organism>
<feature type="compositionally biased region" description="Basic residues" evidence="1">
    <location>
        <begin position="265"/>
        <end position="277"/>
    </location>
</feature>
<comment type="caution">
    <text evidence="2">The sequence shown here is derived from an EMBL/GenBank/DDBJ whole genome shotgun (WGS) entry which is preliminary data.</text>
</comment>
<gene>
    <name evidence="2" type="ORF">DEA37_0002208</name>
</gene>
<dbReference type="GO" id="GO:0003730">
    <property type="term" value="F:mRNA 3'-UTR binding"/>
    <property type="evidence" value="ECO:0007669"/>
    <property type="project" value="TreeGrafter"/>
</dbReference>
<feature type="region of interest" description="Disordered" evidence="1">
    <location>
        <begin position="163"/>
        <end position="182"/>
    </location>
</feature>
<sequence>MNSYNFPQFETQARCLHSSFRSNQRGFVSQRTTRNSGRNEAFVPKTASNHAIDVCTSKRFSNHETSSSFMDASFPPLGGLCTSKQHSAGISALPLSPTRTSNTYASVLTAKHKPDLNKSFVSAVAKPSARPKLISPIGERWKPKHNNLTKDSAPYLWHYQGNRSSSKSGMLHSSSTEQSITDERLSKSFRSFVSLSGDMDLSSSMNVADSSLSTQSSRLVTRSDSMNRASFSVTESEAEWVYMRSKGRKDNSLEITPSKPVKVSTPKKKKDKSRRRASSVSTFLDYSSDSFTTPKERKYDAPLVLPFEELLQPIKPASPPKKPLGALTWDAKLRPITETKRIGKVREVPKAKRPSRLKRALLSEREAHHLQRSCSAPPNTKFSNLAVTPADDDHKSSNEGQPKISQTNDVLESPTARSVHSKLPIINKEQENLVAEFMKQLAHFQDRSFVKFANAPYHRKRSKRFVCGLREVIKHLRLKHLHLVLVARNLERGAINRCWKLQTEPPQKEVTDELGTLEQILVQIWQLSLESDPITPILITHNRYTLARLCHKPGRVSVVGVLSVAGAEQTAKQLLALNSGVNLPKSIITPLAAKGPDERNDENSIRSDCSGPKSEVRFIQLVDMYVLLCLLKLRWYPAK</sequence>
<dbReference type="GO" id="GO:0043021">
    <property type="term" value="F:ribonucleoprotein complex binding"/>
    <property type="evidence" value="ECO:0007669"/>
    <property type="project" value="TreeGrafter"/>
</dbReference>
<dbReference type="Gene3D" id="3.30.1330.30">
    <property type="match status" value="1"/>
</dbReference>
<keyword evidence="3" id="KW-1185">Reference proteome</keyword>
<dbReference type="Proteomes" id="UP000324629">
    <property type="component" value="Unassembled WGS sequence"/>
</dbReference>
<dbReference type="EMBL" id="QNGE01002577">
    <property type="protein sequence ID" value="KAA3675342.1"/>
    <property type="molecule type" value="Genomic_DNA"/>
</dbReference>
<feature type="compositionally biased region" description="Polar residues" evidence="1">
    <location>
        <begin position="398"/>
        <end position="416"/>
    </location>
</feature>
<proteinExistence type="predicted"/>
<protein>
    <submittedName>
        <fullName evidence="2">Uncharacterized protein</fullName>
    </submittedName>
</protein>
<evidence type="ECO:0000256" key="1">
    <source>
        <dbReference type="SAM" id="MobiDB-lite"/>
    </source>
</evidence>
<evidence type="ECO:0000313" key="2">
    <source>
        <dbReference type="EMBL" id="KAA3675342.1"/>
    </source>
</evidence>
<dbReference type="GO" id="GO:1990904">
    <property type="term" value="C:ribonucleoprotein complex"/>
    <property type="evidence" value="ECO:0007669"/>
    <property type="project" value="TreeGrafter"/>
</dbReference>
<feature type="compositionally biased region" description="Polar residues" evidence="1">
    <location>
        <begin position="372"/>
        <end position="386"/>
    </location>
</feature>
<feature type="region of interest" description="Disordered" evidence="1">
    <location>
        <begin position="366"/>
        <end position="416"/>
    </location>
</feature>
<dbReference type="InterPro" id="IPR040051">
    <property type="entry name" value="SECISBP2"/>
</dbReference>
<name>A0A5J4NIK7_9TREM</name>
<feature type="region of interest" description="Disordered" evidence="1">
    <location>
        <begin position="251"/>
        <end position="279"/>
    </location>
</feature>
<dbReference type="GO" id="GO:0005739">
    <property type="term" value="C:mitochondrion"/>
    <property type="evidence" value="ECO:0007669"/>
    <property type="project" value="TreeGrafter"/>
</dbReference>
<accession>A0A5J4NIK7</accession>
<dbReference type="PANTHER" id="PTHR13284:SF4">
    <property type="entry name" value="C2H2-TYPE DOMAIN-CONTAINING PROTEIN"/>
    <property type="match status" value="1"/>
</dbReference>
<feature type="compositionally biased region" description="Low complexity" evidence="1">
    <location>
        <begin position="164"/>
        <end position="175"/>
    </location>
</feature>
<dbReference type="SUPFAM" id="SSF55315">
    <property type="entry name" value="L30e-like"/>
    <property type="match status" value="1"/>
</dbReference>
<evidence type="ECO:0000313" key="3">
    <source>
        <dbReference type="Proteomes" id="UP000324629"/>
    </source>
</evidence>
<dbReference type="PANTHER" id="PTHR13284">
    <property type="entry name" value="GH01354P"/>
    <property type="match status" value="1"/>
</dbReference>
<dbReference type="GO" id="GO:0035368">
    <property type="term" value="F:selenocysteine insertion sequence binding"/>
    <property type="evidence" value="ECO:0007669"/>
    <property type="project" value="InterPro"/>
</dbReference>
<dbReference type="InterPro" id="IPR029064">
    <property type="entry name" value="Ribosomal_eL30-like_sf"/>
</dbReference>
<dbReference type="AlphaFoldDB" id="A0A5J4NIK7"/>